<evidence type="ECO:0000313" key="10">
    <source>
        <dbReference type="Proteomes" id="UP000070444"/>
    </source>
</evidence>
<dbReference type="GO" id="GO:0099638">
    <property type="term" value="P:endosome to plasma membrane protein transport"/>
    <property type="evidence" value="ECO:0007669"/>
    <property type="project" value="EnsemblFungi"/>
</dbReference>
<dbReference type="GO" id="GO:0005829">
    <property type="term" value="C:cytosol"/>
    <property type="evidence" value="ECO:0007669"/>
    <property type="project" value="GOC"/>
</dbReference>
<keyword evidence="6" id="KW-0968">Cytoplasmic vesicle</keyword>
<dbReference type="GO" id="GO:0005768">
    <property type="term" value="C:endosome"/>
    <property type="evidence" value="ECO:0007669"/>
    <property type="project" value="EnsemblFungi"/>
</dbReference>
<proteinExistence type="inferred from homology"/>
<dbReference type="Gene3D" id="2.60.40.1170">
    <property type="entry name" value="Mu homology domain, subdomain B"/>
    <property type="match status" value="2"/>
</dbReference>
<dbReference type="InterPro" id="IPR011012">
    <property type="entry name" value="Longin-like_dom_sf"/>
</dbReference>
<dbReference type="GO" id="GO:0030121">
    <property type="term" value="C:AP-1 adaptor complex"/>
    <property type="evidence" value="ECO:0007669"/>
    <property type="project" value="EnsemblFungi"/>
</dbReference>
<dbReference type="InterPro" id="IPR001392">
    <property type="entry name" value="Clathrin_mu"/>
</dbReference>
<dbReference type="GO" id="GO:0006895">
    <property type="term" value="P:Golgi to endosome transport"/>
    <property type="evidence" value="ECO:0007669"/>
    <property type="project" value="EnsemblFungi"/>
</dbReference>
<dbReference type="STRING" id="796925.A0A137P466"/>
<dbReference type="PRINTS" id="PR00314">
    <property type="entry name" value="CLATHRINADPT"/>
</dbReference>
<sequence length="434" mass="50294">MASALFILDLKGKLLISRNYRGDIPMQTYENFMPLLLNQEEEESSVGPILSENGIHYIYIRFNNLYLLAITKKNTNVTTILLFLHKLTQVFTEYFKSLEEESIRDNFVIIYELLDEMMDFGLPQTTETKILKEYITQEHFILDITPKHAPMAVTNAVSWRSEGIQYRKNECFLDVVEQVNLLVNTNGNVVRSEILGSLQCRCYLSGMPELKLGLNDKVMFELTGRASKSKSVELEDIKFHQCVRLSKFETDRTISFIPPDGEFELMSYRLNTQVKPLIWAEVVIEKYTESRIEYMVKAKAQFKRKSTANNVEIIVPVPSDAAAPKFKTPIGSVNYTPEQSSFVWKIKQFQGGREFILRAQFSLPSVKSEEIDKKLPIRVKFEIPYFTTSGIQVRYLKVVEKSGYSAMPWVRYITQNGDYHLRMPEFHQTLSNRN</sequence>
<name>A0A137P466_CONC2</name>
<comment type="subcellular location">
    <subcellularLocation>
        <location evidence="1">Cytoplasmic vesicle</location>
        <location evidence="1">Clathrin-coated vesicle membrane</location>
    </subcellularLocation>
</comment>
<dbReference type="PANTHER" id="PTHR10529">
    <property type="entry name" value="AP COMPLEX SUBUNIT MU"/>
    <property type="match status" value="1"/>
</dbReference>
<keyword evidence="5" id="KW-0472">Membrane</keyword>
<dbReference type="OMA" id="KPLIWCD"/>
<dbReference type="InterPro" id="IPR028565">
    <property type="entry name" value="MHD"/>
</dbReference>
<dbReference type="FunFam" id="3.30.450.60:FF:000006">
    <property type="entry name" value="AP-1 complex subunit mu-1 isoform 1"/>
    <property type="match status" value="1"/>
</dbReference>
<evidence type="ECO:0000256" key="6">
    <source>
        <dbReference type="ARBA" id="ARBA00023329"/>
    </source>
</evidence>
<dbReference type="InterPro" id="IPR022775">
    <property type="entry name" value="AP_mu_sigma_su"/>
</dbReference>
<dbReference type="InterPro" id="IPR036168">
    <property type="entry name" value="AP2_Mu_C_sf"/>
</dbReference>
<evidence type="ECO:0000256" key="4">
    <source>
        <dbReference type="ARBA" id="ARBA00022927"/>
    </source>
</evidence>
<dbReference type="GO" id="GO:0042147">
    <property type="term" value="P:retrograde transport, endosome to Golgi"/>
    <property type="evidence" value="ECO:0007669"/>
    <property type="project" value="EnsemblFungi"/>
</dbReference>
<organism evidence="9 10">
    <name type="scientific">Conidiobolus coronatus (strain ATCC 28846 / CBS 209.66 / NRRL 28638)</name>
    <name type="common">Delacroixia coronata</name>
    <dbReference type="NCBI Taxonomy" id="796925"/>
    <lineage>
        <taxon>Eukaryota</taxon>
        <taxon>Fungi</taxon>
        <taxon>Fungi incertae sedis</taxon>
        <taxon>Zoopagomycota</taxon>
        <taxon>Entomophthoromycotina</taxon>
        <taxon>Entomophthoromycetes</taxon>
        <taxon>Entomophthorales</taxon>
        <taxon>Ancylistaceae</taxon>
        <taxon>Conidiobolus</taxon>
    </lineage>
</organism>
<dbReference type="GO" id="GO:0006896">
    <property type="term" value="P:Golgi to vacuole transport"/>
    <property type="evidence" value="ECO:0007669"/>
    <property type="project" value="EnsemblFungi"/>
</dbReference>
<accession>A0A137P466</accession>
<dbReference type="SUPFAM" id="SSF49447">
    <property type="entry name" value="Second domain of Mu2 adaptin subunit (ap50) of ap2 adaptor"/>
    <property type="match status" value="1"/>
</dbReference>
<dbReference type="OrthoDB" id="10259133at2759"/>
<dbReference type="EMBL" id="KQ964522">
    <property type="protein sequence ID" value="KXN69820.1"/>
    <property type="molecule type" value="Genomic_DNA"/>
</dbReference>
<dbReference type="PIRSF" id="PIRSF005992">
    <property type="entry name" value="Clathrin_mu"/>
    <property type="match status" value="1"/>
</dbReference>
<dbReference type="Gene3D" id="3.30.450.60">
    <property type="match status" value="1"/>
</dbReference>
<keyword evidence="10" id="KW-1185">Reference proteome</keyword>
<reference evidence="9 10" key="1">
    <citation type="journal article" date="2015" name="Genome Biol. Evol.">
        <title>Phylogenomic analyses indicate that early fungi evolved digesting cell walls of algal ancestors of land plants.</title>
        <authorList>
            <person name="Chang Y."/>
            <person name="Wang S."/>
            <person name="Sekimoto S."/>
            <person name="Aerts A.L."/>
            <person name="Choi C."/>
            <person name="Clum A."/>
            <person name="LaButti K.M."/>
            <person name="Lindquist E.A."/>
            <person name="Yee Ngan C."/>
            <person name="Ohm R.A."/>
            <person name="Salamov A.A."/>
            <person name="Grigoriev I.V."/>
            <person name="Spatafora J.W."/>
            <person name="Berbee M.L."/>
        </authorList>
    </citation>
    <scope>NUCLEOTIDE SEQUENCE [LARGE SCALE GENOMIC DNA]</scope>
    <source>
        <strain evidence="9 10">NRRL 28638</strain>
    </source>
</reference>
<dbReference type="GO" id="GO:0043001">
    <property type="term" value="P:Golgi to plasma membrane protein transport"/>
    <property type="evidence" value="ECO:0007669"/>
    <property type="project" value="EnsemblFungi"/>
</dbReference>
<keyword evidence="3 7" id="KW-0813">Transport</keyword>
<evidence type="ECO:0000313" key="9">
    <source>
        <dbReference type="EMBL" id="KXN69820.1"/>
    </source>
</evidence>
<dbReference type="PROSITE" id="PS00991">
    <property type="entry name" value="CLAT_ADAPTOR_M_2"/>
    <property type="match status" value="1"/>
</dbReference>
<dbReference type="AlphaFoldDB" id="A0A137P466"/>
<evidence type="ECO:0000256" key="5">
    <source>
        <dbReference type="ARBA" id="ARBA00023136"/>
    </source>
</evidence>
<gene>
    <name evidence="9" type="ORF">CONCODRAFT_91677</name>
</gene>
<dbReference type="PROSITE" id="PS51072">
    <property type="entry name" value="MHD"/>
    <property type="match status" value="1"/>
</dbReference>
<evidence type="ECO:0000256" key="3">
    <source>
        <dbReference type="ARBA" id="ARBA00022448"/>
    </source>
</evidence>
<dbReference type="InterPro" id="IPR018240">
    <property type="entry name" value="Clathrin_mu_CS"/>
</dbReference>
<dbReference type="SUPFAM" id="SSF64356">
    <property type="entry name" value="SNARE-like"/>
    <property type="match status" value="1"/>
</dbReference>
<dbReference type="CDD" id="cd09250">
    <property type="entry name" value="AP-1_Mu1_Cterm"/>
    <property type="match status" value="1"/>
</dbReference>
<dbReference type="Proteomes" id="UP000070444">
    <property type="component" value="Unassembled WGS sequence"/>
</dbReference>
<dbReference type="InterPro" id="IPR050431">
    <property type="entry name" value="Adaptor_comp_med_subunit"/>
</dbReference>
<feature type="domain" description="MHD" evidence="8">
    <location>
        <begin position="168"/>
        <end position="422"/>
    </location>
</feature>
<comment type="similarity">
    <text evidence="2 7">Belongs to the adaptor complexes medium subunit family.</text>
</comment>
<dbReference type="Pfam" id="PF00928">
    <property type="entry name" value="Adap_comp_sub"/>
    <property type="match status" value="1"/>
</dbReference>
<evidence type="ECO:0000256" key="2">
    <source>
        <dbReference type="ARBA" id="ARBA00005324"/>
    </source>
</evidence>
<evidence type="ECO:0000256" key="7">
    <source>
        <dbReference type="PIRNR" id="PIRNR005992"/>
    </source>
</evidence>
<keyword evidence="4 7" id="KW-0653">Protein transport</keyword>
<evidence type="ECO:0000259" key="8">
    <source>
        <dbReference type="PROSITE" id="PS51072"/>
    </source>
</evidence>
<protein>
    <submittedName>
        <fullName evidence="9">Clathrin adaptor, mu subunit</fullName>
    </submittedName>
</protein>
<dbReference type="CDD" id="cd14835">
    <property type="entry name" value="AP1_Mu_N"/>
    <property type="match status" value="1"/>
</dbReference>
<dbReference type="Pfam" id="PF01217">
    <property type="entry name" value="Clat_adaptor_s"/>
    <property type="match status" value="1"/>
</dbReference>
<evidence type="ECO:0000256" key="1">
    <source>
        <dbReference type="ARBA" id="ARBA00004640"/>
    </source>
</evidence>